<dbReference type="InterPro" id="IPR024937">
    <property type="entry name" value="Domain_X"/>
</dbReference>
<dbReference type="GO" id="GO:0016787">
    <property type="term" value="F:hydrolase activity"/>
    <property type="evidence" value="ECO:0007669"/>
    <property type="project" value="UniProtKB-KW"/>
</dbReference>
<evidence type="ECO:0000313" key="2">
    <source>
        <dbReference type="EMBL" id="VDN47307.1"/>
    </source>
</evidence>
<keyword evidence="2" id="KW-0255">Endonuclease</keyword>
<keyword evidence="2" id="KW-0548">Nucleotidyltransferase</keyword>
<evidence type="ECO:0000259" key="1">
    <source>
        <dbReference type="PROSITE" id="PS50878"/>
    </source>
</evidence>
<keyword evidence="2" id="KW-0540">Nuclease</keyword>
<organism evidence="2 3">
    <name type="scientific">Petrocella atlantisensis</name>
    <dbReference type="NCBI Taxonomy" id="2173034"/>
    <lineage>
        <taxon>Bacteria</taxon>
        <taxon>Bacillati</taxon>
        <taxon>Bacillota</taxon>
        <taxon>Clostridia</taxon>
        <taxon>Lachnospirales</taxon>
        <taxon>Vallitaleaceae</taxon>
        <taxon>Petrocella</taxon>
    </lineage>
</organism>
<dbReference type="Pfam" id="PF00078">
    <property type="entry name" value="RVT_1"/>
    <property type="match status" value="1"/>
</dbReference>
<dbReference type="EC" id="2.7.7.49" evidence="2"/>
<dbReference type="EMBL" id="LR130778">
    <property type="protein sequence ID" value="VDN47307.1"/>
    <property type="molecule type" value="Genomic_DNA"/>
</dbReference>
<dbReference type="PANTHER" id="PTHR34047">
    <property type="entry name" value="NUCLEAR INTRON MATURASE 1, MITOCHONDRIAL-RELATED"/>
    <property type="match status" value="1"/>
</dbReference>
<dbReference type="InterPro" id="IPR043502">
    <property type="entry name" value="DNA/RNA_pol_sf"/>
</dbReference>
<name>A0A3P7PTF1_9FIRM</name>
<dbReference type="EC" id="3.1.-.-" evidence="2"/>
<dbReference type="PANTHER" id="PTHR34047:SF8">
    <property type="entry name" value="PROTEIN YKFC"/>
    <property type="match status" value="1"/>
</dbReference>
<keyword evidence="2" id="KW-0378">Hydrolase</keyword>
<dbReference type="Proteomes" id="UP000279029">
    <property type="component" value="Chromosome"/>
</dbReference>
<dbReference type="SMART" id="SM00507">
    <property type="entry name" value="HNHc"/>
    <property type="match status" value="1"/>
</dbReference>
<dbReference type="Pfam" id="PF21368">
    <property type="entry name" value="AI2M-like_HNH"/>
    <property type="match status" value="1"/>
</dbReference>
<dbReference type="GO" id="GO:0004519">
    <property type="term" value="F:endonuclease activity"/>
    <property type="evidence" value="ECO:0007669"/>
    <property type="project" value="UniProtKB-KW"/>
</dbReference>
<dbReference type="CDD" id="cd01651">
    <property type="entry name" value="RT_G2_intron"/>
    <property type="match status" value="1"/>
</dbReference>
<dbReference type="PROSITE" id="PS50878">
    <property type="entry name" value="RT_POL"/>
    <property type="match status" value="1"/>
</dbReference>
<dbReference type="InterPro" id="IPR000477">
    <property type="entry name" value="RT_dom"/>
</dbReference>
<dbReference type="Pfam" id="PF01348">
    <property type="entry name" value="Intron_maturas2"/>
    <property type="match status" value="1"/>
</dbReference>
<proteinExistence type="predicted"/>
<feature type="domain" description="Reverse transcriptase" evidence="1">
    <location>
        <begin position="88"/>
        <end position="390"/>
    </location>
</feature>
<sequence length="633" mass="74318">MAKGGSSSLNTKKGKVREALRNPVDVLNSLQSKACSENYYYQRLYRNLYNPEFYLLAYSQIYAKEGNMTMGTDNKTIDGMGMERINELIESLRNHSYQPKPARRVYIEKKNGKKRPLGIPSFDDKLVQAVIKMILESIYEQTFSNLSHGFRPGRSCHTALQQIQGSFTGSKWFIEGDIKGFFDNINHEVLITILRKRIKDEYFIALMWKFLKAGYLENWTYHKTYSGTPQGSLISPILSNVYLNELDKYMEEYIENYQAGKRRTRSEEYRHWEYKLKYLRYKKYPVTKPEKWNGLTDDEKSGVVKDIKAIRSKMMELPYGEAQDEGYRRLAYTRYADDWVCGVIGNKEDAIAIKEDIKCFLSEKLKLELSEEKTLITNAKNKARFLGFDIFTSNSVNHSKDKNGHTRRTQHMKIKLYVPRECWQKKLMDHKALKINYHKGEGYQEVFEPIHRTYLISNDDLEIIMQYNSEIRGIYNYYRIADNVSVLGHFNYVMKFSMYKTFGAKYKLHISQVRKKFGFKDFGVQYYTKTGPKICYFYNEGFKKDAKIIKSPNVDSIPYTYSNSNPASLVKRLKANECEWCGKDNTTIEIHHVRRLKDLKGKARWERLMIGRKRKTLALCPECHDKLHAGKLD</sequence>
<dbReference type="KEGG" id="cbar:PATL70BA_1423"/>
<gene>
    <name evidence="2" type="primary">ltrA</name>
    <name evidence="2" type="ORF">PATL70BA_1423</name>
</gene>
<dbReference type="SUPFAM" id="SSF56672">
    <property type="entry name" value="DNA/RNA polymerases"/>
    <property type="match status" value="1"/>
</dbReference>
<reference evidence="2 3" key="1">
    <citation type="submission" date="2018-09" db="EMBL/GenBank/DDBJ databases">
        <authorList>
            <person name="Postec A."/>
        </authorList>
    </citation>
    <scope>NUCLEOTIDE SEQUENCE [LARGE SCALE GENOMIC DNA]</scope>
    <source>
        <strain evidence="2">70B-A</strain>
    </source>
</reference>
<keyword evidence="2" id="KW-0808">Transferase</keyword>
<dbReference type="InterPro" id="IPR051083">
    <property type="entry name" value="GrpII_Intron_Splice-Mob/Def"/>
</dbReference>
<dbReference type="InterPro" id="IPR003615">
    <property type="entry name" value="HNH_nuc"/>
</dbReference>
<accession>A0A3P7PTF1</accession>
<dbReference type="CDD" id="cd00085">
    <property type="entry name" value="HNHc"/>
    <property type="match status" value="1"/>
</dbReference>
<dbReference type="AlphaFoldDB" id="A0A3P7PTF1"/>
<dbReference type="GO" id="GO:0006397">
    <property type="term" value="P:mRNA processing"/>
    <property type="evidence" value="ECO:0007669"/>
    <property type="project" value="InterPro"/>
</dbReference>
<keyword evidence="3" id="KW-1185">Reference proteome</keyword>
<protein>
    <submittedName>
        <fullName evidence="2">Reverse-transcriptase / RNA maturase / DNA endonuclease</fullName>
        <ecNumber evidence="2">2.7.7.49</ecNumber>
        <ecNumber evidence="2">3.1.-.-</ecNumber>
    </submittedName>
</protein>
<dbReference type="GO" id="GO:0003964">
    <property type="term" value="F:RNA-directed DNA polymerase activity"/>
    <property type="evidence" value="ECO:0007669"/>
    <property type="project" value="UniProtKB-EC"/>
</dbReference>
<dbReference type="InterPro" id="IPR049030">
    <property type="entry name" value="AI2M-like_HNH"/>
</dbReference>
<evidence type="ECO:0000313" key="3">
    <source>
        <dbReference type="Proteomes" id="UP000279029"/>
    </source>
</evidence>